<dbReference type="Proteomes" id="UP001303046">
    <property type="component" value="Unassembled WGS sequence"/>
</dbReference>
<dbReference type="InterPro" id="IPR055408">
    <property type="entry name" value="HEAT_MROH2B-like"/>
</dbReference>
<evidence type="ECO:0000313" key="7">
    <source>
        <dbReference type="Proteomes" id="UP001303046"/>
    </source>
</evidence>
<dbReference type="InterPro" id="IPR045206">
    <property type="entry name" value="Maestro_heat-like_prot"/>
</dbReference>
<keyword evidence="7" id="KW-1185">Reference proteome</keyword>
<sequence length="1773" mass="196862">MVAQVQSLGDLISSLLDCSSTYFGSDEIKNEVSDALKSIGIHQPNTLLTACHHYLLQNPKLSPSCKAFVLIAIDNVVSDAKIVSELDEQLVLLIINLATQEMTMTSKDADTDWADAAKNVLVTLAKTPRFVTHVLDAVLQKFPPGLTTSPHRYIVLTMATIAEHNPFGLVPFLTDILSRTVPLLSHVRNDSLRSAWTRAICAFCEAVRECETERPKEADEQDLEVINSSPNHDHEIDRHTMLSRTTYTDQAEAIYEVVFNWMYSKDPKTRAEAGECIGELCLMIRPEKVVDDLKKLVNTILGLYKKAYTEQHTITKAVCRFLEATCANEACPLEPYVEDVLNALFPNACLDPDDTSTALTPMAIKNHSEAFRCFHVAASRFADKIVYYLLHKIQSVVDMQKLGAINVLRHLLNSAGQYMEDKKSLLMMGLRKLLAPENVATTKVKRAVVQLCVALSDHAYVDAEGGDHVIAFLVRNLVLPTEQETQGRRVDADVAGSNQLRTQCGQALSTIASTCICANKLLWPYLFEFICMERYFPVVGDICKCLRTLVAREVEAGRELDFETGFDNARVAGNHAVLARLFVCLCNAPLNGLLARRAREGYGLMRALSSWFNPAITEVLEKWSERIDSLLDEVCSGSLPSPTGESSPAVELRGRRIARWHEACLELLSACMSVVVDGEWRMSLAAVMGKQLDLYKDYPDEKAFLLRCLGTALSKIALKSFVVDHLMLMFKSTQHNIPTERQGCARGVGACAATHTDLVLVELENVSKWEHAKRSSGFFGFIKDAMPIRQYTDTEMVLLRATLMLSYGYVVQACPLDTLTQRLQQTIITFLRHYFANTKQETVVREAMLETMRLIAISVHPTRLPGEYRFEARNELIGYIKDYVQSETPEMLSSSLRLLAAKAAAALVRLEPPLNDDDTWELGRVLTQYILPMCREKSGLKTLAYDLFDYASTSISSFTSSSSRIGTKKIDDDESATIMDATVTQYTNALEAVVEMRPTVTTVTLILKMLQPYYGKLAEHERSRSIDATVQVLRVYLDRAEDIAIGIASDFGPLSSLLARLSPRLVDSLALVRHQSLAAIHYAFRLANAYKGHGVHVDSSLFRIDDFAKNYLNNEGRLDANDAKKAVRKMAEVIEARLPQCQMQTYLSALFEMMTDRQSQVSSAAAQLLTHSLTCRGAALVHEADTLVTTILARLPEVHSCVQTYTDLLTALVAFAAHQQTVVCDVMLRQPLPYSVQLLDAWECVSRERTLFTPTLDYLLELLAGALEQPYDVMDTGGGSSVKIVHVEPCQYTSAIAEVVKNGEPEWSLNERVPLLLAALFHMICSVSDTQFPVVVKENKDGSKQPLIITPELRRSAERPAGIAVAGLKTLFLRTHTSAVIEDMNQARGWTECLDREMFIDAITVLVRSLVEHRPDWVDPLARSVMEKANSEREPIRLTAVIVSSALVRKSPDSNGDFNEKLLIDCVRLLENSLTDQSLRIRKLCVRGLGELSECSSEAIAARFAGVAVEAAMGGLDDLGDKNDTVAMESIIALNKLVSRTNDTQLHSILRQVLLKIRPCFEKESAPLRAASFSLFGGLGARADSNNEEFMAHLHANIVAVLLHLNDESEDVRNACSTTLNQVHSLLGVGTFSSIIEREMKGCRPPASYSAVQRDLASILALSFPDRVNQYALTCSNYFKSSNARIRANAALLTGHMLGVLTPQLRATISKDLIFSSLVLLLKDPEDVSVRIAAAKAVEEDTVPLLIPQVLTRRRRNNKKQQKTVSRLGQWIS</sequence>
<reference evidence="6 7" key="1">
    <citation type="submission" date="2023-08" db="EMBL/GenBank/DDBJ databases">
        <title>A Necator americanus chromosomal reference genome.</title>
        <authorList>
            <person name="Ilik V."/>
            <person name="Petrzelkova K.J."/>
            <person name="Pardy F."/>
            <person name="Fuh T."/>
            <person name="Niatou-Singa F.S."/>
            <person name="Gouil Q."/>
            <person name="Baker L."/>
            <person name="Ritchie M.E."/>
            <person name="Jex A.R."/>
            <person name="Gazzola D."/>
            <person name="Li H."/>
            <person name="Toshio Fujiwara R."/>
            <person name="Zhan B."/>
            <person name="Aroian R.V."/>
            <person name="Pafco B."/>
            <person name="Schwarz E.M."/>
        </authorList>
    </citation>
    <scope>NUCLEOTIDE SEQUENCE [LARGE SCALE GENOMIC DNA]</scope>
    <source>
        <strain evidence="6 7">Aroian</strain>
        <tissue evidence="6">Whole animal</tissue>
    </source>
</reference>
<evidence type="ECO:0008006" key="8">
    <source>
        <dbReference type="Google" id="ProtNLM"/>
    </source>
</evidence>
<protein>
    <recommendedName>
        <fullName evidence="8">HEAT repeat protein</fullName>
    </recommendedName>
</protein>
<organism evidence="6 7">
    <name type="scientific">Necator americanus</name>
    <name type="common">Human hookworm</name>
    <dbReference type="NCBI Taxonomy" id="51031"/>
    <lineage>
        <taxon>Eukaryota</taxon>
        <taxon>Metazoa</taxon>
        <taxon>Ecdysozoa</taxon>
        <taxon>Nematoda</taxon>
        <taxon>Chromadorea</taxon>
        <taxon>Rhabditida</taxon>
        <taxon>Rhabditina</taxon>
        <taxon>Rhabditomorpha</taxon>
        <taxon>Strongyloidea</taxon>
        <taxon>Ancylostomatidae</taxon>
        <taxon>Bunostominae</taxon>
        <taxon>Necator</taxon>
    </lineage>
</organism>
<evidence type="ECO:0000259" key="2">
    <source>
        <dbReference type="Pfam" id="PF21047"/>
    </source>
</evidence>
<dbReference type="InterPro" id="IPR055406">
    <property type="entry name" value="HEAT_Maestro"/>
</dbReference>
<evidence type="ECO:0000313" key="6">
    <source>
        <dbReference type="EMBL" id="KAK6727365.1"/>
    </source>
</evidence>
<evidence type="ECO:0000259" key="5">
    <source>
        <dbReference type="Pfam" id="PF23227"/>
    </source>
</evidence>
<proteinExistence type="predicted"/>
<dbReference type="Pfam" id="PF23227">
    <property type="entry name" value="HEAT_MROH2B_C"/>
    <property type="match status" value="1"/>
</dbReference>
<dbReference type="Pfam" id="PF21047">
    <property type="entry name" value="HEAT_Maestro"/>
    <property type="match status" value="1"/>
</dbReference>
<feature type="domain" description="MROH2B-like N-terminal HEAT-repeats" evidence="4">
    <location>
        <begin position="36"/>
        <end position="280"/>
    </location>
</feature>
<dbReference type="PANTHER" id="PTHR23120:SF0">
    <property type="entry name" value="MAESTRO HEAT-LIKE REPEAT FAMILY MEMBER 1"/>
    <property type="match status" value="1"/>
</dbReference>
<feature type="domain" description="MROH2B-like HEAT-repeats" evidence="3">
    <location>
        <begin position="287"/>
        <end position="937"/>
    </location>
</feature>
<comment type="caution">
    <text evidence="6">The sequence shown here is derived from an EMBL/GenBank/DDBJ whole genome shotgun (WGS) entry which is preliminary data.</text>
</comment>
<feature type="domain" description="Maestro/Maestro-like HEAT-repeats" evidence="5">
    <location>
        <begin position="1466"/>
        <end position="1739"/>
    </location>
</feature>
<feature type="domain" description="Maestro-like HEAT-repeats" evidence="2">
    <location>
        <begin position="1020"/>
        <end position="1252"/>
    </location>
</feature>
<dbReference type="PANTHER" id="PTHR23120">
    <property type="entry name" value="MAESTRO-RELATED HEAT DOMAIN-CONTAINING"/>
    <property type="match status" value="1"/>
</dbReference>
<dbReference type="InterPro" id="IPR056282">
    <property type="entry name" value="MROH2B-like_N_HEAT"/>
</dbReference>
<dbReference type="InterPro" id="IPR016024">
    <property type="entry name" value="ARM-type_fold"/>
</dbReference>
<dbReference type="SUPFAM" id="SSF48371">
    <property type="entry name" value="ARM repeat"/>
    <property type="match status" value="3"/>
</dbReference>
<dbReference type="EMBL" id="JAVFWL010000001">
    <property type="protein sequence ID" value="KAK6727365.1"/>
    <property type="molecule type" value="Genomic_DNA"/>
</dbReference>
<keyword evidence="1" id="KW-0677">Repeat</keyword>
<evidence type="ECO:0000256" key="1">
    <source>
        <dbReference type="ARBA" id="ARBA00022737"/>
    </source>
</evidence>
<name>A0ABR1BQ60_NECAM</name>
<gene>
    <name evidence="6" type="primary">Necator_chrI.g1327</name>
    <name evidence="6" type="ORF">RB195_005201</name>
</gene>
<evidence type="ECO:0000259" key="3">
    <source>
        <dbReference type="Pfam" id="PF23210"/>
    </source>
</evidence>
<dbReference type="Gene3D" id="1.25.10.10">
    <property type="entry name" value="Leucine-rich Repeat Variant"/>
    <property type="match status" value="3"/>
</dbReference>
<dbReference type="Pfam" id="PF23210">
    <property type="entry name" value="HEAT_Maestro_2"/>
    <property type="match status" value="1"/>
</dbReference>
<evidence type="ECO:0000259" key="4">
    <source>
        <dbReference type="Pfam" id="PF23221"/>
    </source>
</evidence>
<dbReference type="Pfam" id="PF23221">
    <property type="entry name" value="HEAT_MROH2B_1st"/>
    <property type="match status" value="1"/>
</dbReference>
<dbReference type="InterPro" id="IPR011989">
    <property type="entry name" value="ARM-like"/>
</dbReference>
<dbReference type="InterPro" id="IPR048465">
    <property type="entry name" value="Maestro-like_HEAT"/>
</dbReference>
<accession>A0ABR1BQ60</accession>